<comment type="caution">
    <text evidence="1">The sequence shown here is derived from an EMBL/GenBank/DDBJ whole genome shotgun (WGS) entry which is preliminary data.</text>
</comment>
<dbReference type="GeneID" id="64670036"/>
<dbReference type="Proteomes" id="UP001195769">
    <property type="component" value="Unassembled WGS sequence"/>
</dbReference>
<proteinExistence type="predicted"/>
<organism evidence="1 2">
    <name type="scientific">Suillus fuscotomentosus</name>
    <dbReference type="NCBI Taxonomy" id="1912939"/>
    <lineage>
        <taxon>Eukaryota</taxon>
        <taxon>Fungi</taxon>
        <taxon>Dikarya</taxon>
        <taxon>Basidiomycota</taxon>
        <taxon>Agaricomycotina</taxon>
        <taxon>Agaricomycetes</taxon>
        <taxon>Agaricomycetidae</taxon>
        <taxon>Boletales</taxon>
        <taxon>Suillineae</taxon>
        <taxon>Suillaceae</taxon>
        <taxon>Suillus</taxon>
    </lineage>
</organism>
<name>A0AAD4HH16_9AGAM</name>
<feature type="non-terminal residue" evidence="1">
    <location>
        <position position="1"/>
    </location>
</feature>
<evidence type="ECO:0000313" key="2">
    <source>
        <dbReference type="Proteomes" id="UP001195769"/>
    </source>
</evidence>
<dbReference type="AlphaFoldDB" id="A0AAD4HH16"/>
<evidence type="ECO:0000313" key="1">
    <source>
        <dbReference type="EMBL" id="KAG1895199.1"/>
    </source>
</evidence>
<dbReference type="EMBL" id="JABBWK010000069">
    <property type="protein sequence ID" value="KAG1895199.1"/>
    <property type="molecule type" value="Genomic_DNA"/>
</dbReference>
<sequence>LELCPVGHQSALNRLSSTLESWIRQNGNIADLDEGIKFCHDVVSLCSKGHPDCGVYLNNLAISLGLYHFNHQGNPNDLDKAISLHKEVLHLCPLGHKFRNFSLDGLGLALVAHFNKCGAVDIDDIT</sequence>
<protein>
    <submittedName>
        <fullName evidence="1">Uncharacterized protein</fullName>
    </submittedName>
</protein>
<reference evidence="1" key="1">
    <citation type="journal article" date="2020" name="New Phytol.">
        <title>Comparative genomics reveals dynamic genome evolution in host specialist ectomycorrhizal fungi.</title>
        <authorList>
            <person name="Lofgren L.A."/>
            <person name="Nguyen N.H."/>
            <person name="Vilgalys R."/>
            <person name="Ruytinx J."/>
            <person name="Liao H.L."/>
            <person name="Branco S."/>
            <person name="Kuo A."/>
            <person name="LaButti K."/>
            <person name="Lipzen A."/>
            <person name="Andreopoulos W."/>
            <person name="Pangilinan J."/>
            <person name="Riley R."/>
            <person name="Hundley H."/>
            <person name="Na H."/>
            <person name="Barry K."/>
            <person name="Grigoriev I.V."/>
            <person name="Stajich J.E."/>
            <person name="Kennedy P.G."/>
        </authorList>
    </citation>
    <scope>NUCLEOTIDE SEQUENCE</scope>
    <source>
        <strain evidence="1">FC203</strain>
    </source>
</reference>
<keyword evidence="2" id="KW-1185">Reference proteome</keyword>
<accession>A0AAD4HH16</accession>
<gene>
    <name evidence="1" type="ORF">F5891DRAFT_960516</name>
</gene>
<dbReference type="RefSeq" id="XP_041220775.1">
    <property type="nucleotide sequence ID" value="XM_041375738.1"/>
</dbReference>